<evidence type="ECO:0000313" key="2">
    <source>
        <dbReference type="Proteomes" id="UP001557465"/>
    </source>
</evidence>
<accession>A0ABV3TNG6</accession>
<dbReference type="Gene3D" id="3.10.550.10">
    <property type="entry name" value="Hypothetical protein Atu2299"/>
    <property type="match status" value="1"/>
</dbReference>
<dbReference type="InterPro" id="IPR023107">
    <property type="entry name" value="Atu2299-like_dom_sf"/>
</dbReference>
<dbReference type="InterPro" id="IPR018599">
    <property type="entry name" value="DUF2026"/>
</dbReference>
<name>A0ABV3TNG6_9RHOB</name>
<reference evidence="1 2" key="1">
    <citation type="journal article" date="2011" name="Int. J. Syst. Evol. Microbiol.">
        <title>Zhongshania antarctica gen. nov., sp. nov. and Zhongshania guokunii sp. nov., gammaproteobacteria respectively isolated from coastal attached (fast) ice and surface seawater of the Antarctic.</title>
        <authorList>
            <person name="Li H.J."/>
            <person name="Zhang X.Y."/>
            <person name="Chen C.X."/>
            <person name="Zhang Y.J."/>
            <person name="Gao Z.M."/>
            <person name="Yu Y."/>
            <person name="Chen X.L."/>
            <person name="Chen B."/>
            <person name="Zhang Y.Z."/>
        </authorList>
    </citation>
    <scope>NUCLEOTIDE SEQUENCE [LARGE SCALE GENOMIC DNA]</scope>
    <source>
        <strain evidence="1 2">15-R06ZXC-3</strain>
    </source>
</reference>
<dbReference type="Pfam" id="PF09641">
    <property type="entry name" value="DUF2026"/>
    <property type="match status" value="1"/>
</dbReference>
<comment type="caution">
    <text evidence="1">The sequence shown here is derived from an EMBL/GenBank/DDBJ whole genome shotgun (WGS) entry which is preliminary data.</text>
</comment>
<organism evidence="1 2">
    <name type="scientific">Thioclava arctica</name>
    <dbReference type="NCBI Taxonomy" id="3238301"/>
    <lineage>
        <taxon>Bacteria</taxon>
        <taxon>Pseudomonadati</taxon>
        <taxon>Pseudomonadota</taxon>
        <taxon>Alphaproteobacteria</taxon>
        <taxon>Rhodobacterales</taxon>
        <taxon>Paracoccaceae</taxon>
        <taxon>Thioclava</taxon>
    </lineage>
</organism>
<dbReference type="Proteomes" id="UP001557465">
    <property type="component" value="Unassembled WGS sequence"/>
</dbReference>
<evidence type="ECO:0000313" key="1">
    <source>
        <dbReference type="EMBL" id="MEX1663139.1"/>
    </source>
</evidence>
<proteinExistence type="predicted"/>
<gene>
    <name evidence="1" type="ORF">AB4874_16050</name>
</gene>
<protein>
    <submittedName>
        <fullName evidence="1">DUF2026 family protein</fullName>
    </submittedName>
</protein>
<keyword evidence="2" id="KW-1185">Reference proteome</keyword>
<dbReference type="EMBL" id="JBFRYC010000012">
    <property type="protein sequence ID" value="MEX1663139.1"/>
    <property type="molecule type" value="Genomic_DNA"/>
</dbReference>
<sequence length="214" mass="23233">MSKKNAIRRGPCLLNAEQLKSVGDRVHKASIRAVTGGFYARGGNKIFTASGSLQDAVLPAAPLMAFAAAQILSNMGLQPRVIAGAAIWSVGSGDYDTLDHGIANPSIPSIAAARGDFHTWVICEGWLLDFAACALPAKLAQTHASQPFSTPRERWTRFPEVITHPLFYSMPDPLRDAHATYGYFKRRPELLSEVRSFLEDGVRAAEAEAERLPT</sequence>
<dbReference type="RefSeq" id="WP_368392731.1">
    <property type="nucleotide sequence ID" value="NZ_JBFRYC010000012.1"/>
</dbReference>